<dbReference type="Pfam" id="PF17874">
    <property type="entry name" value="TPR_MalT"/>
    <property type="match status" value="1"/>
</dbReference>
<dbReference type="Proteomes" id="UP001524502">
    <property type="component" value="Unassembled WGS sequence"/>
</dbReference>
<dbReference type="Gene3D" id="1.25.40.10">
    <property type="entry name" value="Tetratricopeptide repeat domain"/>
    <property type="match status" value="1"/>
</dbReference>
<dbReference type="SUPFAM" id="SSF46894">
    <property type="entry name" value="C-terminal effector domain of the bipartite response regulators"/>
    <property type="match status" value="1"/>
</dbReference>
<keyword evidence="1" id="KW-0805">Transcription regulation</keyword>
<dbReference type="PROSITE" id="PS00622">
    <property type="entry name" value="HTH_LUXR_1"/>
    <property type="match status" value="1"/>
</dbReference>
<organism evidence="5 6">
    <name type="scientific">Anaerovorax odorimutans</name>
    <dbReference type="NCBI Taxonomy" id="109327"/>
    <lineage>
        <taxon>Bacteria</taxon>
        <taxon>Bacillati</taxon>
        <taxon>Bacillota</taxon>
        <taxon>Clostridia</taxon>
        <taxon>Peptostreptococcales</taxon>
        <taxon>Anaerovoracaceae</taxon>
        <taxon>Anaerovorax</taxon>
    </lineage>
</organism>
<evidence type="ECO:0000259" key="4">
    <source>
        <dbReference type="PROSITE" id="PS50043"/>
    </source>
</evidence>
<dbReference type="PROSITE" id="PS50043">
    <property type="entry name" value="HTH_LUXR_2"/>
    <property type="match status" value="1"/>
</dbReference>
<dbReference type="Pfam" id="PF00196">
    <property type="entry name" value="GerE"/>
    <property type="match status" value="1"/>
</dbReference>
<evidence type="ECO:0000256" key="2">
    <source>
        <dbReference type="ARBA" id="ARBA00023125"/>
    </source>
</evidence>
<dbReference type="CDD" id="cd06170">
    <property type="entry name" value="LuxR_C_like"/>
    <property type="match status" value="1"/>
</dbReference>
<dbReference type="InterPro" id="IPR000792">
    <property type="entry name" value="Tscrpt_reg_LuxR_C"/>
</dbReference>
<dbReference type="EMBL" id="JANFXK010000001">
    <property type="protein sequence ID" value="MCQ4635207.1"/>
    <property type="molecule type" value="Genomic_DNA"/>
</dbReference>
<sequence>MGEVIVKEKTKERFFQCLKEGSLFISAPCGYGKTSVVRELLDEEECAYSYITCEGGNFEEKIKQYIQGIVVIDDFQLLKEQQAVFLRDLLEGMECHIVILSRSSLPAIFKAAFIQGKLRALDEQELLLGMMEIGRLLKGLGVDANPGQTLEILRDTGGHPLAVKSMAMYLQAKKLYSRQLAEEVKYDIFDYYDTRLYACCPKELKPFLLKIAGLRCITGQLATAVNNGAEAELLIREAWKAGYLLPVDKPDTYEITPAYFEYLKHKQQMLLDQETIKQVYTNAGSCYEAGGDVLKALECYNISGDHDKMQELLIDNFRRHPGTGHYYEMEKYYFALPEDVIRKSPQLMCGMSLLCAMCMQFDQSERWYEELKTCIGRLDKKSAAYKDAMSKKIFLDIGLPQWGVKHVLINLLRGVRFMSAYHMKLPELSVTSNLPSLMRGGKDFSSWSKKDRRLYDTVRVPVEKVLGRYGAGLGDIALSESLFEKGGTDSYELLTMLTRGLLAAETRGAPELCFVAKALIARIYIASGEIDAAVRMIDAFYQAMESRCETRLLPNIEALRIRISLIRGETYEADQWVREKAPDENERFYTMERYRYMVKIRCYIQAEHYMEALSLLGRLKDYTSRFHRTCDGIEVGILTAIVLFRSHDPSWQEILKEALETAQEYGFIRSFAEEGAAIHPLLEELDLGMIDTRFTERLLKAVRKQAIHYPRYLKAAARMREPLTKMEKNVLELIASGMKNEEIGDFLSISTNTVKFHIKNLYSKMQVKNRTQALRAAREYKLI</sequence>
<dbReference type="PANTHER" id="PTHR44688:SF16">
    <property type="entry name" value="DNA-BINDING TRANSCRIPTIONAL ACTIVATOR DEVR_DOSR"/>
    <property type="match status" value="1"/>
</dbReference>
<dbReference type="PRINTS" id="PR00038">
    <property type="entry name" value="HTHLUXR"/>
</dbReference>
<evidence type="ECO:0000256" key="3">
    <source>
        <dbReference type="ARBA" id="ARBA00023163"/>
    </source>
</evidence>
<keyword evidence="2" id="KW-0238">DNA-binding</keyword>
<dbReference type="Gene3D" id="1.10.10.10">
    <property type="entry name" value="Winged helix-like DNA-binding domain superfamily/Winged helix DNA-binding domain"/>
    <property type="match status" value="1"/>
</dbReference>
<dbReference type="InterPro" id="IPR016032">
    <property type="entry name" value="Sig_transdc_resp-reg_C-effctor"/>
</dbReference>
<protein>
    <submittedName>
        <fullName evidence="5">LuxR C-terminal-related transcriptional regulator</fullName>
    </submittedName>
</protein>
<evidence type="ECO:0000313" key="6">
    <source>
        <dbReference type="Proteomes" id="UP001524502"/>
    </source>
</evidence>
<accession>A0ABT1RJ48</accession>
<dbReference type="InterPro" id="IPR011990">
    <property type="entry name" value="TPR-like_helical_dom_sf"/>
</dbReference>
<proteinExistence type="predicted"/>
<evidence type="ECO:0000256" key="1">
    <source>
        <dbReference type="ARBA" id="ARBA00023015"/>
    </source>
</evidence>
<evidence type="ECO:0000313" key="5">
    <source>
        <dbReference type="EMBL" id="MCQ4635207.1"/>
    </source>
</evidence>
<dbReference type="InterPro" id="IPR027417">
    <property type="entry name" value="P-loop_NTPase"/>
</dbReference>
<dbReference type="RefSeq" id="WP_256130408.1">
    <property type="nucleotide sequence ID" value="NZ_JANFXK010000001.1"/>
</dbReference>
<feature type="domain" description="HTH luxR-type" evidence="4">
    <location>
        <begin position="716"/>
        <end position="781"/>
    </location>
</feature>
<name>A0ABT1RJ48_9FIRM</name>
<dbReference type="InterPro" id="IPR041617">
    <property type="entry name" value="TPR_MalT"/>
</dbReference>
<dbReference type="InterPro" id="IPR036388">
    <property type="entry name" value="WH-like_DNA-bd_sf"/>
</dbReference>
<dbReference type="PANTHER" id="PTHR44688">
    <property type="entry name" value="DNA-BINDING TRANSCRIPTIONAL ACTIVATOR DEVR_DOSR"/>
    <property type="match status" value="1"/>
</dbReference>
<comment type="caution">
    <text evidence="5">The sequence shown here is derived from an EMBL/GenBank/DDBJ whole genome shotgun (WGS) entry which is preliminary data.</text>
</comment>
<keyword evidence="3" id="KW-0804">Transcription</keyword>
<dbReference type="SMART" id="SM00421">
    <property type="entry name" value="HTH_LUXR"/>
    <property type="match status" value="1"/>
</dbReference>
<gene>
    <name evidence="5" type="ORF">NE619_00475</name>
</gene>
<dbReference type="SUPFAM" id="SSF52540">
    <property type="entry name" value="P-loop containing nucleoside triphosphate hydrolases"/>
    <property type="match status" value="1"/>
</dbReference>
<keyword evidence="6" id="KW-1185">Reference proteome</keyword>
<dbReference type="SUPFAM" id="SSF48452">
    <property type="entry name" value="TPR-like"/>
    <property type="match status" value="1"/>
</dbReference>
<reference evidence="5 6" key="1">
    <citation type="submission" date="2022-06" db="EMBL/GenBank/DDBJ databases">
        <title>Isolation of gut microbiota from human fecal samples.</title>
        <authorList>
            <person name="Pamer E.G."/>
            <person name="Barat B."/>
            <person name="Waligurski E."/>
            <person name="Medina S."/>
            <person name="Paddock L."/>
            <person name="Mostad J."/>
        </authorList>
    </citation>
    <scope>NUCLEOTIDE SEQUENCE [LARGE SCALE GENOMIC DNA]</scope>
    <source>
        <strain evidence="5 6">SL.3.17</strain>
    </source>
</reference>